<evidence type="ECO:0000313" key="1">
    <source>
        <dbReference type="EMBL" id="MBX41589.1"/>
    </source>
</evidence>
<protein>
    <submittedName>
        <fullName evidence="1">Uncharacterized protein</fullName>
    </submittedName>
</protein>
<name>A0A2P2NGL0_RHIMU</name>
<reference evidence="1" key="1">
    <citation type="submission" date="2018-02" db="EMBL/GenBank/DDBJ databases">
        <title>Rhizophora mucronata_Transcriptome.</title>
        <authorList>
            <person name="Meera S.P."/>
            <person name="Sreeshan A."/>
            <person name="Augustine A."/>
        </authorList>
    </citation>
    <scope>NUCLEOTIDE SEQUENCE</scope>
    <source>
        <tissue evidence="1">Leaf</tissue>
    </source>
</reference>
<dbReference type="EMBL" id="GGEC01061105">
    <property type="protein sequence ID" value="MBX41589.1"/>
    <property type="molecule type" value="Transcribed_RNA"/>
</dbReference>
<organism evidence="1">
    <name type="scientific">Rhizophora mucronata</name>
    <name type="common">Asiatic mangrove</name>
    <dbReference type="NCBI Taxonomy" id="61149"/>
    <lineage>
        <taxon>Eukaryota</taxon>
        <taxon>Viridiplantae</taxon>
        <taxon>Streptophyta</taxon>
        <taxon>Embryophyta</taxon>
        <taxon>Tracheophyta</taxon>
        <taxon>Spermatophyta</taxon>
        <taxon>Magnoliopsida</taxon>
        <taxon>eudicotyledons</taxon>
        <taxon>Gunneridae</taxon>
        <taxon>Pentapetalae</taxon>
        <taxon>rosids</taxon>
        <taxon>fabids</taxon>
        <taxon>Malpighiales</taxon>
        <taxon>Rhizophoraceae</taxon>
        <taxon>Rhizophora</taxon>
    </lineage>
</organism>
<accession>A0A2P2NGL0</accession>
<proteinExistence type="predicted"/>
<dbReference type="AlphaFoldDB" id="A0A2P2NGL0"/>
<sequence length="70" mass="8340">MRLSVWYSFFFLWTNKWQERTQTAMTLQRENLDLFSFSQVGELTIVSSTGFWQLRGLDTPLAPHPIKSIW</sequence>